<dbReference type="KEGG" id="vg:79585817"/>
<dbReference type="Proteomes" id="UP001056518">
    <property type="component" value="Segment"/>
</dbReference>
<evidence type="ECO:0000313" key="2">
    <source>
        <dbReference type="Proteomes" id="UP001056518"/>
    </source>
</evidence>
<keyword evidence="2" id="KW-1185">Reference proteome</keyword>
<dbReference type="EMBL" id="ON005621">
    <property type="protein sequence ID" value="UTC27991.1"/>
    <property type="molecule type" value="Genomic_DNA"/>
</dbReference>
<sequence length="194" mass="21637">MNLSTFSNIDEITTRHNELSGKNADAKTLAKRGKTKLLEQIAAMEAKLPPAKVVSEEDQAKVKQIVALHGTLDSEILAKVEAAHAEPNGLDKLLKLMSPAPETATKVKKEKKPKKEKGPVIRHVAEALLLEVTHRDEDNRPYGHSYEHILDVIRQQFDGAKTSAACLRWYAVHMRERGEKVPNRPRANKVLTEA</sequence>
<evidence type="ECO:0000313" key="1">
    <source>
        <dbReference type="EMBL" id="UTC27991.1"/>
    </source>
</evidence>
<reference evidence="1" key="1">
    <citation type="submission" date="2022-03" db="EMBL/GenBank/DDBJ databases">
        <authorList>
            <person name="Xu M."/>
        </authorList>
    </citation>
    <scope>NUCLEOTIDE SEQUENCE</scope>
</reference>
<proteinExistence type="predicted"/>
<dbReference type="RefSeq" id="YP_010738446.1">
    <property type="nucleotide sequence ID" value="NC_073027.1"/>
</dbReference>
<protein>
    <submittedName>
        <fullName evidence="1">Uncharacterized protein</fullName>
    </submittedName>
</protein>
<organism evidence="1 2">
    <name type="scientific">Stenotrophomonas phage A1432</name>
    <dbReference type="NCBI Taxonomy" id="2930315"/>
    <lineage>
        <taxon>Viruses</taxon>
        <taxon>Duplodnaviria</taxon>
        <taxon>Heunggongvirae</taxon>
        <taxon>Uroviricota</taxon>
        <taxon>Caudoviricetes</taxon>
        <taxon>Mesyanzhinovviridae</taxon>
        <taxon>Bradleyvirinae</taxon>
        <taxon>Ghuizhouvirus</taxon>
        <taxon>Ghuizhouvirus A1432</taxon>
    </lineage>
</organism>
<dbReference type="GeneID" id="79585817"/>
<name>A0A9E7N362_9CAUD</name>
<accession>A0A9E7N362</accession>